<feature type="binding site" evidence="14">
    <location>
        <position position="250"/>
    </location>
    <ligand>
        <name>Mg(2+)</name>
        <dbReference type="ChEBI" id="CHEBI:18420"/>
    </ligand>
</feature>
<feature type="binding site" evidence="14">
    <location>
        <position position="246"/>
    </location>
    <ligand>
        <name>Mg(2+)</name>
        <dbReference type="ChEBI" id="CHEBI:18420"/>
    </ligand>
</feature>
<organism evidence="17 18">
    <name type="scientific">Hymenobacter crusticola</name>
    <dbReference type="NCBI Taxonomy" id="1770526"/>
    <lineage>
        <taxon>Bacteria</taxon>
        <taxon>Pseudomonadati</taxon>
        <taxon>Bacteroidota</taxon>
        <taxon>Cytophagia</taxon>
        <taxon>Cytophagales</taxon>
        <taxon>Hymenobacteraceae</taxon>
        <taxon>Hymenobacter</taxon>
    </lineage>
</organism>
<dbReference type="SUPFAM" id="SSF53659">
    <property type="entry name" value="Isocitrate/Isopropylmalate dehydrogenase-like"/>
    <property type="match status" value="1"/>
</dbReference>
<evidence type="ECO:0000256" key="7">
    <source>
        <dbReference type="ARBA" id="ARBA00022605"/>
    </source>
</evidence>
<comment type="catalytic activity">
    <reaction evidence="1 14 15">
        <text>(2R,3S)-3-isopropylmalate + NAD(+) = 4-methyl-2-oxopentanoate + CO2 + NADH</text>
        <dbReference type="Rhea" id="RHEA:32271"/>
        <dbReference type="ChEBI" id="CHEBI:16526"/>
        <dbReference type="ChEBI" id="CHEBI:17865"/>
        <dbReference type="ChEBI" id="CHEBI:35121"/>
        <dbReference type="ChEBI" id="CHEBI:57540"/>
        <dbReference type="ChEBI" id="CHEBI:57945"/>
        <dbReference type="EC" id="1.1.1.85"/>
    </reaction>
</comment>
<keyword evidence="7 14" id="KW-0028">Amino-acid biosynthesis</keyword>
<dbReference type="GO" id="GO:0009098">
    <property type="term" value="P:L-leucine biosynthetic process"/>
    <property type="evidence" value="ECO:0007669"/>
    <property type="project" value="UniProtKB-UniRule"/>
</dbReference>
<dbReference type="PANTHER" id="PTHR42979:SF1">
    <property type="entry name" value="3-ISOPROPYLMALATE DEHYDROGENASE"/>
    <property type="match status" value="1"/>
</dbReference>
<dbReference type="SMART" id="SM01329">
    <property type="entry name" value="Iso_dh"/>
    <property type="match status" value="1"/>
</dbReference>
<comment type="subcellular location">
    <subcellularLocation>
        <location evidence="14">Cytoplasm</location>
    </subcellularLocation>
</comment>
<comment type="function">
    <text evidence="14 15">Catalyzes the oxidation of 3-carboxy-2-hydroxy-4-methylpentanoate (3-isopropylmalate) to 3-carboxy-4-methyl-2-oxopentanoate. The product decarboxylates to 4-methyl-2 oxopentanoate.</text>
</comment>
<dbReference type="HAMAP" id="MF_01033">
    <property type="entry name" value="LeuB_type1"/>
    <property type="match status" value="1"/>
</dbReference>
<evidence type="ECO:0000259" key="16">
    <source>
        <dbReference type="SMART" id="SM01329"/>
    </source>
</evidence>
<keyword evidence="18" id="KW-1185">Reference proteome</keyword>
<feature type="binding site" evidence="14">
    <location>
        <position position="138"/>
    </location>
    <ligand>
        <name>substrate</name>
    </ligand>
</feature>
<dbReference type="InterPro" id="IPR019818">
    <property type="entry name" value="IsoCit/isopropylmalate_DH_CS"/>
</dbReference>
<comment type="pathway">
    <text evidence="3 14 15">Amino-acid biosynthesis; L-leucine biosynthesis; L-leucine from 3-methyl-2-oxobutanoate: step 3/4.</text>
</comment>
<dbReference type="InterPro" id="IPR004429">
    <property type="entry name" value="Isopropylmalate_DH"/>
</dbReference>
<dbReference type="RefSeq" id="WP_086592318.1">
    <property type="nucleotide sequence ID" value="NZ_MTSE01000001.1"/>
</dbReference>
<keyword evidence="11 14" id="KW-0520">NAD</keyword>
<evidence type="ECO:0000256" key="6">
    <source>
        <dbReference type="ARBA" id="ARBA00022430"/>
    </source>
</evidence>
<protein>
    <recommendedName>
        <fullName evidence="14">3-isopropylmalate dehydrogenase</fullName>
        <ecNumber evidence="14">1.1.1.85</ecNumber>
    </recommendedName>
    <alternativeName>
        <fullName evidence="14">3-IPM-DH</fullName>
    </alternativeName>
    <alternativeName>
        <fullName evidence="14">Beta-IPM dehydrogenase</fullName>
        <shortName evidence="14">IMDH</shortName>
    </alternativeName>
</protein>
<comment type="caution">
    <text evidence="17">The sequence shown here is derived from an EMBL/GenBank/DDBJ whole genome shotgun (WGS) entry which is preliminary data.</text>
</comment>
<dbReference type="InterPro" id="IPR024084">
    <property type="entry name" value="IsoPropMal-DH-like_dom"/>
</dbReference>
<dbReference type="EMBL" id="MTSE01000001">
    <property type="protein sequence ID" value="OUJ76067.1"/>
    <property type="molecule type" value="Genomic_DNA"/>
</dbReference>
<sequence>MGILRKKIAVLAGDGIGPEVCHEAIKVLDAVAERFGHRFTYDYQLMGACAIDATGDPLPESTLAACRAADAILLGAIGDPKYDNNPAAKVRPEQGLLRLRKELGLYANIRPVTAYDILLPHSPLKADRIAGADMLIYRELTGGIYFGEKGRTENGAFDHCTYTRPEITRIAHLAFQSAQNRRKKLTLVDKANVLETSRLWREVVQELAPAYPDVAVDYLFVDNAAMQLILNPKQFDVMLTENMFGDILSDEASVIAGSLGLLPSASVGDKAALFEPIHGSYPQAKGRSIANPIATILSIAMMLEHFGLQEAANVVKDAVQDALAQNVLTPELNPTSSSTTEQVGTHIAQCVLGFPTSQLHRDNIKAGMSTII</sequence>
<dbReference type="UniPathway" id="UPA00048">
    <property type="reaction ID" value="UER00072"/>
</dbReference>
<evidence type="ECO:0000256" key="13">
    <source>
        <dbReference type="ARBA" id="ARBA00023304"/>
    </source>
</evidence>
<evidence type="ECO:0000256" key="4">
    <source>
        <dbReference type="ARBA" id="ARBA00008319"/>
    </source>
</evidence>
<evidence type="ECO:0000256" key="12">
    <source>
        <dbReference type="ARBA" id="ARBA00023211"/>
    </source>
</evidence>
<keyword evidence="6 14" id="KW-0432">Leucine biosynthesis</keyword>
<comment type="cofactor">
    <cofactor evidence="14 15">
        <name>Mg(2+)</name>
        <dbReference type="ChEBI" id="CHEBI:18420"/>
    </cofactor>
    <cofactor evidence="14 15">
        <name>Mn(2+)</name>
        <dbReference type="ChEBI" id="CHEBI:29035"/>
    </cofactor>
    <text evidence="14 15">Binds 1 Mg(2+) or Mn(2+) ion per subunit.</text>
</comment>
<dbReference type="GO" id="GO:0000287">
    <property type="term" value="F:magnesium ion binding"/>
    <property type="evidence" value="ECO:0007669"/>
    <property type="project" value="InterPro"/>
</dbReference>
<evidence type="ECO:0000256" key="5">
    <source>
        <dbReference type="ARBA" id="ARBA00011738"/>
    </source>
</evidence>
<keyword evidence="8 14" id="KW-0479">Metal-binding</keyword>
<dbReference type="Gene3D" id="3.40.718.10">
    <property type="entry name" value="Isopropylmalate Dehydrogenase"/>
    <property type="match status" value="1"/>
</dbReference>
<evidence type="ECO:0000256" key="15">
    <source>
        <dbReference type="RuleBase" id="RU004445"/>
    </source>
</evidence>
<evidence type="ECO:0000256" key="11">
    <source>
        <dbReference type="ARBA" id="ARBA00023027"/>
    </source>
</evidence>
<comment type="cofactor">
    <cofactor evidence="2">
        <name>Mn(2+)</name>
        <dbReference type="ChEBI" id="CHEBI:29035"/>
    </cofactor>
</comment>
<name>A0A243WL93_9BACT</name>
<evidence type="ECO:0000313" key="18">
    <source>
        <dbReference type="Proteomes" id="UP000194873"/>
    </source>
</evidence>
<dbReference type="PANTHER" id="PTHR42979">
    <property type="entry name" value="3-ISOPROPYLMALATE DEHYDROGENASE"/>
    <property type="match status" value="1"/>
</dbReference>
<reference evidence="17 18" key="1">
    <citation type="submission" date="2017-01" db="EMBL/GenBank/DDBJ databases">
        <title>A new Hymenobacter.</title>
        <authorList>
            <person name="Liang Y."/>
            <person name="Feng F."/>
        </authorList>
    </citation>
    <scope>NUCLEOTIDE SEQUENCE [LARGE SCALE GENOMIC DNA]</scope>
    <source>
        <strain evidence="17">MIMBbqt21</strain>
    </source>
</reference>
<feature type="domain" description="Isopropylmalate dehydrogenase-like" evidence="16">
    <location>
        <begin position="7"/>
        <end position="347"/>
    </location>
</feature>
<keyword evidence="12 14" id="KW-0464">Manganese</keyword>
<dbReference type="GO" id="GO:0051287">
    <property type="term" value="F:NAD binding"/>
    <property type="evidence" value="ECO:0007669"/>
    <property type="project" value="InterPro"/>
</dbReference>
<gene>
    <name evidence="14" type="primary">leuB</name>
    <name evidence="17" type="ORF">BXP70_01975</name>
</gene>
<evidence type="ECO:0000256" key="2">
    <source>
        <dbReference type="ARBA" id="ARBA00001936"/>
    </source>
</evidence>
<dbReference type="Pfam" id="PF00180">
    <property type="entry name" value="Iso_dh"/>
    <property type="match status" value="1"/>
</dbReference>
<dbReference type="PROSITE" id="PS00470">
    <property type="entry name" value="IDH_IMDH"/>
    <property type="match status" value="1"/>
</dbReference>
<dbReference type="OrthoDB" id="9806254at2"/>
<dbReference type="Proteomes" id="UP000194873">
    <property type="component" value="Unassembled WGS sequence"/>
</dbReference>
<keyword evidence="13 14" id="KW-0100">Branched-chain amino acid biosynthesis</keyword>
<evidence type="ECO:0000256" key="8">
    <source>
        <dbReference type="ARBA" id="ARBA00022723"/>
    </source>
</evidence>
<accession>A0A243WL93</accession>
<evidence type="ECO:0000256" key="9">
    <source>
        <dbReference type="ARBA" id="ARBA00022842"/>
    </source>
</evidence>
<dbReference type="GO" id="GO:0003862">
    <property type="term" value="F:3-isopropylmalate dehydrogenase activity"/>
    <property type="evidence" value="ECO:0007669"/>
    <property type="project" value="UniProtKB-UniRule"/>
</dbReference>
<feature type="binding site" evidence="14">
    <location>
        <position position="110"/>
    </location>
    <ligand>
        <name>substrate</name>
    </ligand>
</feature>
<evidence type="ECO:0000313" key="17">
    <source>
        <dbReference type="EMBL" id="OUJ76067.1"/>
    </source>
</evidence>
<comment type="caution">
    <text evidence="14">Lacks conserved residue(s) required for the propagation of feature annotation.</text>
</comment>
<dbReference type="AlphaFoldDB" id="A0A243WL93"/>
<keyword evidence="10 14" id="KW-0560">Oxidoreductase</keyword>
<dbReference type="FunFam" id="3.40.718.10:FF:000006">
    <property type="entry name" value="3-isopropylmalate dehydrogenase"/>
    <property type="match status" value="1"/>
</dbReference>
<comment type="subunit">
    <text evidence="5 14 15">Homodimer.</text>
</comment>
<proteinExistence type="inferred from homology"/>
<comment type="similarity">
    <text evidence="4 14">Belongs to the isocitrate and isopropylmalate dehydrogenases family. LeuB type 1 subfamily.</text>
</comment>
<feature type="binding site" evidence="14">
    <location>
        <position position="100"/>
    </location>
    <ligand>
        <name>substrate</name>
    </ligand>
</feature>
<evidence type="ECO:0000256" key="3">
    <source>
        <dbReference type="ARBA" id="ARBA00004762"/>
    </source>
</evidence>
<dbReference type="GO" id="GO:0005829">
    <property type="term" value="C:cytosol"/>
    <property type="evidence" value="ECO:0007669"/>
    <property type="project" value="TreeGrafter"/>
</dbReference>
<dbReference type="NCBIfam" id="TIGR00169">
    <property type="entry name" value="leuB"/>
    <property type="match status" value="1"/>
</dbReference>
<feature type="binding site" evidence="14">
    <location>
        <position position="222"/>
    </location>
    <ligand>
        <name>substrate</name>
    </ligand>
</feature>
<keyword evidence="9 14" id="KW-0460">Magnesium</keyword>
<dbReference type="EC" id="1.1.1.85" evidence="14"/>
<feature type="site" description="Important for catalysis" evidence="14">
    <location>
        <position position="190"/>
    </location>
</feature>
<evidence type="ECO:0000256" key="1">
    <source>
        <dbReference type="ARBA" id="ARBA00000624"/>
    </source>
</evidence>
<evidence type="ECO:0000256" key="10">
    <source>
        <dbReference type="ARBA" id="ARBA00023002"/>
    </source>
</evidence>
<keyword evidence="14" id="KW-0963">Cytoplasm</keyword>
<feature type="site" description="Important for catalysis" evidence="14">
    <location>
        <position position="145"/>
    </location>
</feature>
<evidence type="ECO:0000256" key="14">
    <source>
        <dbReference type="HAMAP-Rule" id="MF_01033"/>
    </source>
</evidence>
<feature type="binding site" evidence="14">
    <location>
        <position position="222"/>
    </location>
    <ligand>
        <name>Mg(2+)</name>
        <dbReference type="ChEBI" id="CHEBI:18420"/>
    </ligand>
</feature>